<dbReference type="EMBL" id="WITC01000043">
    <property type="protein sequence ID" value="MQX15533.1"/>
    <property type="molecule type" value="Genomic_DNA"/>
</dbReference>
<dbReference type="InterPro" id="IPR009333">
    <property type="entry name" value="DUF992"/>
</dbReference>
<reference evidence="2 3" key="1">
    <citation type="journal article" date="2013" name="Genome Biol.">
        <title>Comparative genomics of the core and accessory genomes of 48 Sinorhizobium strains comprising five genospecies.</title>
        <authorList>
            <person name="Sugawara M."/>
            <person name="Epstein B."/>
            <person name="Badgley B.D."/>
            <person name="Unno T."/>
            <person name="Xu L."/>
            <person name="Reese J."/>
            <person name="Gyaneshwar P."/>
            <person name="Denny R."/>
            <person name="Mudge J."/>
            <person name="Bharti A.K."/>
            <person name="Farmer A.D."/>
            <person name="May G.D."/>
            <person name="Woodward J.E."/>
            <person name="Medigue C."/>
            <person name="Vallenet D."/>
            <person name="Lajus A."/>
            <person name="Rouy Z."/>
            <person name="Martinez-Vaz B."/>
            <person name="Tiffin P."/>
            <person name="Young N.D."/>
            <person name="Sadowsky M.J."/>
        </authorList>
    </citation>
    <scope>NUCLEOTIDE SEQUENCE [LARGE SCALE GENOMIC DNA]</scope>
    <source>
        <strain evidence="2 3">USDA4894</strain>
    </source>
</reference>
<comment type="caution">
    <text evidence="2">The sequence shown here is derived from an EMBL/GenBank/DDBJ whole genome shotgun (WGS) entry which is preliminary data.</text>
</comment>
<proteinExistence type="predicted"/>
<organism evidence="2 3">
    <name type="scientific">Sinorhizobium terangae</name>
    <dbReference type="NCBI Taxonomy" id="110322"/>
    <lineage>
        <taxon>Bacteria</taxon>
        <taxon>Pseudomonadati</taxon>
        <taxon>Pseudomonadota</taxon>
        <taxon>Alphaproteobacteria</taxon>
        <taxon>Hyphomicrobiales</taxon>
        <taxon>Rhizobiaceae</taxon>
        <taxon>Sinorhizobium/Ensifer group</taxon>
        <taxon>Sinorhizobium</taxon>
    </lineage>
</organism>
<evidence type="ECO:0000256" key="1">
    <source>
        <dbReference type="SAM" id="SignalP"/>
    </source>
</evidence>
<dbReference type="Proteomes" id="UP000439983">
    <property type="component" value="Unassembled WGS sequence"/>
</dbReference>
<dbReference type="RefSeq" id="WP_153439455.1">
    <property type="nucleotide sequence ID" value="NZ_CP121659.1"/>
</dbReference>
<dbReference type="OrthoDB" id="7362478at2"/>
<keyword evidence="1" id="KW-0732">Signal</keyword>
<feature type="chain" id="PRO_5026880214" evidence="1">
    <location>
        <begin position="24"/>
        <end position="159"/>
    </location>
</feature>
<dbReference type="Pfam" id="PF06186">
    <property type="entry name" value="DUF992"/>
    <property type="match status" value="1"/>
</dbReference>
<keyword evidence="3" id="KW-1185">Reference proteome</keyword>
<gene>
    <name evidence="2" type="ORF">GHK62_12320</name>
</gene>
<evidence type="ECO:0000313" key="3">
    <source>
        <dbReference type="Proteomes" id="UP000439983"/>
    </source>
</evidence>
<dbReference type="AlphaFoldDB" id="A0A6N7LCF6"/>
<evidence type="ECO:0000313" key="2">
    <source>
        <dbReference type="EMBL" id="MQX15533.1"/>
    </source>
</evidence>
<sequence length="159" mass="15912">MIKQTFIAAAALAALSGAAPAAAQSYVTLGRLTCGSEGGTGLIITSTKNLMCTYRPANGAPTAVYAGMIRKFGLDVGTTGKSVMVWDVLAKTGTPVTAYALAGEYYGLGADASFAVGGGAKVIAGGTNKAFMLQPVNVQVQEGLNLALGVEHLTLAPAG</sequence>
<feature type="signal peptide" evidence="1">
    <location>
        <begin position="1"/>
        <end position="23"/>
    </location>
</feature>
<protein>
    <submittedName>
        <fullName evidence="2">DUF992 domain-containing protein</fullName>
    </submittedName>
</protein>
<name>A0A6N7LCF6_SINTE</name>
<accession>A0A6N7LCF6</accession>